<dbReference type="InterPro" id="IPR032092">
    <property type="entry name" value="PilW"/>
</dbReference>
<keyword evidence="1" id="KW-0812">Transmembrane</keyword>
<feature type="transmembrane region" description="Helical" evidence="1">
    <location>
        <begin position="12"/>
        <end position="33"/>
    </location>
</feature>
<dbReference type="Pfam" id="PF07963">
    <property type="entry name" value="N_methyl"/>
    <property type="match status" value="1"/>
</dbReference>
<protein>
    <recommendedName>
        <fullName evidence="3">Type IV fimbrial biogenesis protein PilW</fullName>
    </recommendedName>
</protein>
<dbReference type="GO" id="GO:0043683">
    <property type="term" value="P:type IV pilus assembly"/>
    <property type="evidence" value="ECO:0007669"/>
    <property type="project" value="InterPro"/>
</dbReference>
<keyword evidence="1" id="KW-1133">Transmembrane helix</keyword>
<dbReference type="NCBIfam" id="TIGR02532">
    <property type="entry name" value="IV_pilin_GFxxxE"/>
    <property type="match status" value="1"/>
</dbReference>
<organism evidence="2">
    <name type="scientific">hydrothermal vent metagenome</name>
    <dbReference type="NCBI Taxonomy" id="652676"/>
    <lineage>
        <taxon>unclassified sequences</taxon>
        <taxon>metagenomes</taxon>
        <taxon>ecological metagenomes</taxon>
    </lineage>
</organism>
<name>A0A3B1AAV0_9ZZZZ</name>
<reference evidence="2" key="1">
    <citation type="submission" date="2018-06" db="EMBL/GenBank/DDBJ databases">
        <authorList>
            <person name="Zhirakovskaya E."/>
        </authorList>
    </citation>
    <scope>NUCLEOTIDE SEQUENCE</scope>
</reference>
<accession>A0A3B1AAV0</accession>
<evidence type="ECO:0000313" key="2">
    <source>
        <dbReference type="EMBL" id="VAW97163.1"/>
    </source>
</evidence>
<dbReference type="EMBL" id="UOFS01000033">
    <property type="protein sequence ID" value="VAW97163.1"/>
    <property type="molecule type" value="Genomic_DNA"/>
</dbReference>
<sequence>MMNHNKIFGVTLIELMIAMAISSILLVGVGSIYSNTKKTYFVQDEFGRLQENARYALDVLTKEIRNAGYIGCKNLSLLTPNNILANPNELGGVNFSSNNFILGHTNSGGAINPPFPSPSTNVVNNTDALTLRRGSSCGGHLTGNTDPNNANVQVISSCSFQQNEVVMITDCERADIFKITNNPNNTGTNETVTLAHSNAGNTTNKLSKIYGTDSKIIKLQRDTYFIKTDPISNNPSLYVRGLFNQGGAYGVFENQLADNVESMLIDYGVDLDYVQDTDIENIGADTYLTATEINNLGTNPLNNDNTFWASVVNLRIRLLMRSNDVSNRTRTYQWNGATVTPPTGDFRIRQAYTTTINLRNRTP</sequence>
<dbReference type="AlphaFoldDB" id="A0A3B1AAV0"/>
<gene>
    <name evidence="2" type="ORF">MNBD_GAMMA22-2226</name>
</gene>
<dbReference type="InterPro" id="IPR012902">
    <property type="entry name" value="N_methyl_site"/>
</dbReference>
<evidence type="ECO:0008006" key="3">
    <source>
        <dbReference type="Google" id="ProtNLM"/>
    </source>
</evidence>
<keyword evidence="1" id="KW-0472">Membrane</keyword>
<dbReference type="Pfam" id="PF16074">
    <property type="entry name" value="PilW"/>
    <property type="match status" value="1"/>
</dbReference>
<evidence type="ECO:0000256" key="1">
    <source>
        <dbReference type="SAM" id="Phobius"/>
    </source>
</evidence>
<proteinExistence type="predicted"/>